<gene>
    <name evidence="2" type="ORF">M422DRAFT_252254</name>
</gene>
<proteinExistence type="predicted"/>
<feature type="compositionally biased region" description="Basic and acidic residues" evidence="1">
    <location>
        <begin position="23"/>
        <end position="32"/>
    </location>
</feature>
<keyword evidence="3" id="KW-1185">Reference proteome</keyword>
<evidence type="ECO:0000313" key="3">
    <source>
        <dbReference type="Proteomes" id="UP000054279"/>
    </source>
</evidence>
<dbReference type="Proteomes" id="UP000054279">
    <property type="component" value="Unassembled WGS sequence"/>
</dbReference>
<sequence>MFTSRASRVSRDSTSRSSHGIKRIRETPEARELKKKDELTKITKYAQLTDENLRRVRPSTARSMPFGVYLSYIRKGSMILLQKVLN</sequence>
<feature type="region of interest" description="Disordered" evidence="1">
    <location>
        <begin position="1"/>
        <end position="32"/>
    </location>
</feature>
<protein>
    <submittedName>
        <fullName evidence="2">Uncharacterized protein</fullName>
    </submittedName>
</protein>
<name>A0A0C9VPU5_SPHS4</name>
<dbReference type="EMBL" id="KN837118">
    <property type="protein sequence ID" value="KIJ44242.1"/>
    <property type="molecule type" value="Genomic_DNA"/>
</dbReference>
<organism evidence="2 3">
    <name type="scientific">Sphaerobolus stellatus (strain SS14)</name>
    <dbReference type="NCBI Taxonomy" id="990650"/>
    <lineage>
        <taxon>Eukaryota</taxon>
        <taxon>Fungi</taxon>
        <taxon>Dikarya</taxon>
        <taxon>Basidiomycota</taxon>
        <taxon>Agaricomycotina</taxon>
        <taxon>Agaricomycetes</taxon>
        <taxon>Phallomycetidae</taxon>
        <taxon>Geastrales</taxon>
        <taxon>Sphaerobolaceae</taxon>
        <taxon>Sphaerobolus</taxon>
    </lineage>
</organism>
<dbReference type="AlphaFoldDB" id="A0A0C9VPU5"/>
<evidence type="ECO:0000313" key="2">
    <source>
        <dbReference type="EMBL" id="KIJ44242.1"/>
    </source>
</evidence>
<reference evidence="2 3" key="1">
    <citation type="submission" date="2014-06" db="EMBL/GenBank/DDBJ databases">
        <title>Evolutionary Origins and Diversification of the Mycorrhizal Mutualists.</title>
        <authorList>
            <consortium name="DOE Joint Genome Institute"/>
            <consortium name="Mycorrhizal Genomics Consortium"/>
            <person name="Kohler A."/>
            <person name="Kuo A."/>
            <person name="Nagy L.G."/>
            <person name="Floudas D."/>
            <person name="Copeland A."/>
            <person name="Barry K.W."/>
            <person name="Cichocki N."/>
            <person name="Veneault-Fourrey C."/>
            <person name="LaButti K."/>
            <person name="Lindquist E.A."/>
            <person name="Lipzen A."/>
            <person name="Lundell T."/>
            <person name="Morin E."/>
            <person name="Murat C."/>
            <person name="Riley R."/>
            <person name="Ohm R."/>
            <person name="Sun H."/>
            <person name="Tunlid A."/>
            <person name="Henrissat B."/>
            <person name="Grigoriev I.V."/>
            <person name="Hibbett D.S."/>
            <person name="Martin F."/>
        </authorList>
    </citation>
    <scope>NUCLEOTIDE SEQUENCE [LARGE SCALE GENOMIC DNA]</scope>
    <source>
        <strain evidence="2 3">SS14</strain>
    </source>
</reference>
<evidence type="ECO:0000256" key="1">
    <source>
        <dbReference type="SAM" id="MobiDB-lite"/>
    </source>
</evidence>
<accession>A0A0C9VPU5</accession>
<dbReference type="HOGENOM" id="CLU_2499322_0_0_1"/>